<evidence type="ECO:0000256" key="1">
    <source>
        <dbReference type="SAM" id="Phobius"/>
    </source>
</evidence>
<keyword evidence="1" id="KW-0472">Membrane</keyword>
<name>A0A816GDP6_9BILA</name>
<gene>
    <name evidence="2" type="ORF">QVE165_LOCUS65579</name>
</gene>
<reference evidence="2" key="1">
    <citation type="submission" date="2021-02" db="EMBL/GenBank/DDBJ databases">
        <authorList>
            <person name="Nowell W R."/>
        </authorList>
    </citation>
    <scope>NUCLEOTIDE SEQUENCE</scope>
</reference>
<feature type="non-terminal residue" evidence="2">
    <location>
        <position position="1"/>
    </location>
</feature>
<organism evidence="2 3">
    <name type="scientific">Adineta steineri</name>
    <dbReference type="NCBI Taxonomy" id="433720"/>
    <lineage>
        <taxon>Eukaryota</taxon>
        <taxon>Metazoa</taxon>
        <taxon>Spiralia</taxon>
        <taxon>Gnathifera</taxon>
        <taxon>Rotifera</taxon>
        <taxon>Eurotatoria</taxon>
        <taxon>Bdelloidea</taxon>
        <taxon>Adinetida</taxon>
        <taxon>Adinetidae</taxon>
        <taxon>Adineta</taxon>
    </lineage>
</organism>
<comment type="caution">
    <text evidence="2">The sequence shown here is derived from an EMBL/GenBank/DDBJ whole genome shotgun (WGS) entry which is preliminary data.</text>
</comment>
<dbReference type="AlphaFoldDB" id="A0A816GDP6"/>
<keyword evidence="1" id="KW-0812">Transmembrane</keyword>
<sequence length="227" mass="26313">EITFWQQILAKYLAPLDKDAEEERRISHDLIGLRNNAGFAFFMINAIWIILQFQCEYVSTKFTELMVDIGRPFGREGTKVQLLGLLFMLFFATCMIIQFVTMILHRWGTFVEILASTKLFEKHRKYKLKPGSDIAGMTSQEVAEVLRELDIQLVVPPVTTTAPPKQQSVTFQMEPVMKPINEIHSPDYDEDDDDDIDDFEDVYIEPPVDYFDHPVVQDADDSRLRLM</sequence>
<evidence type="ECO:0000313" key="3">
    <source>
        <dbReference type="Proteomes" id="UP000663832"/>
    </source>
</evidence>
<dbReference type="EMBL" id="CAJNOM010006917">
    <property type="protein sequence ID" value="CAF1672834.1"/>
    <property type="molecule type" value="Genomic_DNA"/>
</dbReference>
<proteinExistence type="predicted"/>
<keyword evidence="1" id="KW-1133">Transmembrane helix</keyword>
<evidence type="ECO:0000313" key="2">
    <source>
        <dbReference type="EMBL" id="CAF1672834.1"/>
    </source>
</evidence>
<dbReference type="OrthoDB" id="370884at2759"/>
<feature type="transmembrane region" description="Helical" evidence="1">
    <location>
        <begin position="33"/>
        <end position="51"/>
    </location>
</feature>
<accession>A0A816GDP6</accession>
<feature type="transmembrane region" description="Helical" evidence="1">
    <location>
        <begin position="82"/>
        <end position="104"/>
    </location>
</feature>
<keyword evidence="3" id="KW-1185">Reference proteome</keyword>
<protein>
    <submittedName>
        <fullName evidence="2">Uncharacterized protein</fullName>
    </submittedName>
</protein>
<dbReference type="Proteomes" id="UP000663832">
    <property type="component" value="Unassembled WGS sequence"/>
</dbReference>